<dbReference type="NCBIfam" id="NF041602">
    <property type="entry name" value="VF_A0006_fam"/>
    <property type="match status" value="1"/>
</dbReference>
<feature type="signal peptide" evidence="1">
    <location>
        <begin position="1"/>
        <end position="21"/>
    </location>
</feature>
<keyword evidence="1" id="KW-0732">Signal</keyword>
<reference evidence="2 3" key="1">
    <citation type="submission" date="2015-11" db="EMBL/GenBank/DDBJ databases">
        <title>Exploring the genomic traits of fungus-feeding bacterial genus Collimonas.</title>
        <authorList>
            <person name="Song C."/>
            <person name="Schmidt R."/>
            <person name="de Jager V."/>
            <person name="Krzyzanowska D."/>
            <person name="Jongedijk E."/>
            <person name="Cankar K."/>
            <person name="Beekwilder J."/>
            <person name="van Veen A."/>
            <person name="de Boer W."/>
            <person name="van Veen J.A."/>
            <person name="Garbeva P."/>
        </authorList>
    </citation>
    <scope>NUCLEOTIDE SEQUENCE [LARGE SCALE GENOMIC DNA]</scope>
    <source>
        <strain evidence="2 3">Ter291</strain>
    </source>
</reference>
<dbReference type="Proteomes" id="UP000074914">
    <property type="component" value="Chromosome"/>
</dbReference>
<evidence type="ECO:0008006" key="4">
    <source>
        <dbReference type="Google" id="ProtNLM"/>
    </source>
</evidence>
<feature type="chain" id="PRO_5046136954" description="Lipoprotein" evidence="1">
    <location>
        <begin position="22"/>
        <end position="98"/>
    </location>
</feature>
<dbReference type="InterPro" id="IPR048087">
    <property type="entry name" value="VF_A0006-like"/>
</dbReference>
<evidence type="ECO:0000313" key="2">
    <source>
        <dbReference type="EMBL" id="AMP13268.1"/>
    </source>
</evidence>
<proteinExistence type="predicted"/>
<keyword evidence="3" id="KW-1185">Reference proteome</keyword>
<gene>
    <name evidence="2" type="ORF">CPter291_0990</name>
</gene>
<dbReference type="EMBL" id="CP013236">
    <property type="protein sequence ID" value="AMP13268.1"/>
    <property type="molecule type" value="Genomic_DNA"/>
</dbReference>
<evidence type="ECO:0000313" key="3">
    <source>
        <dbReference type="Proteomes" id="UP000074914"/>
    </source>
</evidence>
<accession>A0ABM5Z2D2</accession>
<sequence length="98" mass="11040">MKYSTYVFLAMMAFSAAPAMAFDSQQYDECVLQYLRNAKSGQASDMIVNACRKLYKEGAFLQSDERTYQACLLQNLPGVENDQAAQYIAAACQRRSQQ</sequence>
<organism evidence="2 3">
    <name type="scientific">Collimonas pratensis</name>
    <dbReference type="NCBI Taxonomy" id="279113"/>
    <lineage>
        <taxon>Bacteria</taxon>
        <taxon>Pseudomonadati</taxon>
        <taxon>Pseudomonadota</taxon>
        <taxon>Betaproteobacteria</taxon>
        <taxon>Burkholderiales</taxon>
        <taxon>Oxalobacteraceae</taxon>
        <taxon>Collimonas</taxon>
    </lineage>
</organism>
<name>A0ABM5Z2D2_9BURK</name>
<evidence type="ECO:0000256" key="1">
    <source>
        <dbReference type="SAM" id="SignalP"/>
    </source>
</evidence>
<protein>
    <recommendedName>
        <fullName evidence="4">Lipoprotein</fullName>
    </recommendedName>
</protein>